<sequence>MSKDKDASKKEPTKDEAKNNPKIGNPRQIKRPGVLLSLIPIASLIVLLGGGYIYAQLPVEPLLIAAATVSALLAWYLGHDWDSMIQSIAHKIAKTMPAILILITVGGLIGAWMAGGTIPMLIYYGLKIINPNFLALIALVVTAIVSLCTGTSWGSVGTIGVAFMGVAVGMDANLPMVAGAIVSGAYFGDKLSPLSDTTNIASLATEVNLFVHIKHLLWTTVPAFLCSATVYLVCGLQSSGGTVPEKVGTILQNLDNAFNWNVIMLLIPVLIVLIGSVLGKPTIPVMLISTFVAMFNAVVIQKVSFADTVKSTVEGFNIDMITHPGFNADTAIEEVSTLLNRGGMGSMMSVLLICFCAISFAGIVSVSGALEVLVEKLLNFVHSTISLIATTILVGLTTIGITSNGQVSLLIPGEMLRPAYIKRGLDPKNLGRTIEDSVTVIEPILPWTSAGAYMAGTLGVATISYMPWAISNWIALFFALLWGLTGIGIAKLTPEKQAELEKDL</sequence>
<proteinExistence type="inferred from homology"/>
<feature type="compositionally biased region" description="Basic and acidic residues" evidence="9">
    <location>
        <begin position="1"/>
        <end position="19"/>
    </location>
</feature>
<feature type="transmembrane region" description="Helical" evidence="10">
    <location>
        <begin position="474"/>
        <end position="492"/>
    </location>
</feature>
<keyword evidence="4" id="KW-1003">Cell membrane</keyword>
<feature type="transmembrane region" description="Helical" evidence="10">
    <location>
        <begin position="128"/>
        <end position="149"/>
    </location>
</feature>
<feature type="transmembrane region" description="Helical" evidence="10">
    <location>
        <begin position="161"/>
        <end position="187"/>
    </location>
</feature>
<feature type="transmembrane region" description="Helical" evidence="10">
    <location>
        <begin position="216"/>
        <end position="236"/>
    </location>
</feature>
<dbReference type="PANTHER" id="PTHR33451">
    <property type="entry name" value="MALATE-2H(+)/NA(+)-LACTATE ANTIPORTER"/>
    <property type="match status" value="1"/>
</dbReference>
<feature type="region of interest" description="Disordered" evidence="9">
    <location>
        <begin position="1"/>
        <end position="26"/>
    </location>
</feature>
<evidence type="ECO:0000256" key="8">
    <source>
        <dbReference type="ARBA" id="ARBA00038435"/>
    </source>
</evidence>
<evidence type="ECO:0000256" key="1">
    <source>
        <dbReference type="ARBA" id="ARBA00004651"/>
    </source>
</evidence>
<keyword evidence="6 10" id="KW-1133">Transmembrane helix</keyword>
<evidence type="ECO:0000256" key="7">
    <source>
        <dbReference type="ARBA" id="ARBA00023136"/>
    </source>
</evidence>
<evidence type="ECO:0000313" key="12">
    <source>
        <dbReference type="EMBL" id="MDY5155630.1"/>
    </source>
</evidence>
<dbReference type="GO" id="GO:0015297">
    <property type="term" value="F:antiporter activity"/>
    <property type="evidence" value="ECO:0007669"/>
    <property type="project" value="UniProtKB-KW"/>
</dbReference>
<gene>
    <name evidence="12" type="primary">nhaC</name>
    <name evidence="12" type="ORF">R6G80_07850</name>
</gene>
<evidence type="ECO:0000256" key="6">
    <source>
        <dbReference type="ARBA" id="ARBA00022989"/>
    </source>
</evidence>
<dbReference type="InterPro" id="IPR018461">
    <property type="entry name" value="Na/H_Antiport_NhaC-like_C"/>
</dbReference>
<comment type="caution">
    <text evidence="12">The sequence shown here is derived from an EMBL/GenBank/DDBJ whole genome shotgun (WGS) entry which is preliminary data.</text>
</comment>
<evidence type="ECO:0000256" key="4">
    <source>
        <dbReference type="ARBA" id="ARBA00022475"/>
    </source>
</evidence>
<feature type="transmembrane region" description="Helical" evidence="10">
    <location>
        <begin position="350"/>
        <end position="374"/>
    </location>
</feature>
<dbReference type="PANTHER" id="PTHR33451:SF3">
    <property type="entry name" value="MALATE-2H(+)_NA(+)-LACTATE ANTIPORTER"/>
    <property type="match status" value="1"/>
</dbReference>
<name>A0AAW9HNY4_9ACTO</name>
<comment type="subcellular location">
    <subcellularLocation>
        <location evidence="1">Cell membrane</location>
        <topology evidence="1">Multi-pass membrane protein</topology>
    </subcellularLocation>
</comment>
<dbReference type="InterPro" id="IPR004770">
    <property type="entry name" value="Na/H_antiport_NhaC"/>
</dbReference>
<feature type="transmembrane region" description="Helical" evidence="10">
    <location>
        <begin position="380"/>
        <end position="401"/>
    </location>
</feature>
<evidence type="ECO:0000259" key="11">
    <source>
        <dbReference type="Pfam" id="PF03553"/>
    </source>
</evidence>
<evidence type="ECO:0000313" key="13">
    <source>
        <dbReference type="Proteomes" id="UP001281731"/>
    </source>
</evidence>
<feature type="transmembrane region" description="Helical" evidence="10">
    <location>
        <begin position="257"/>
        <end position="277"/>
    </location>
</feature>
<dbReference type="NCBIfam" id="TIGR00931">
    <property type="entry name" value="antiport_nhaC"/>
    <property type="match status" value="1"/>
</dbReference>
<feature type="domain" description="Na+/H+ antiporter NhaC-like C-terminal" evidence="11">
    <location>
        <begin position="184"/>
        <end position="487"/>
    </location>
</feature>
<dbReference type="AlphaFoldDB" id="A0AAW9HNY4"/>
<feature type="transmembrane region" description="Helical" evidence="10">
    <location>
        <begin position="61"/>
        <end position="78"/>
    </location>
</feature>
<reference evidence="12" key="1">
    <citation type="submission" date="2023-10" db="EMBL/GenBank/DDBJ databases">
        <title>Whole Genome based description of the genera Actinobaculum and Actinotignum reveals a complex phylogenetic relationship within the species included in the genus Actinotignum.</title>
        <authorList>
            <person name="Jensen C.S."/>
            <person name="Dargis R."/>
            <person name="Kemp M."/>
            <person name="Christensen J.J."/>
        </authorList>
    </citation>
    <scope>NUCLEOTIDE SEQUENCE</scope>
    <source>
        <strain evidence="12">SLA_B511</strain>
    </source>
</reference>
<keyword evidence="3" id="KW-0050">Antiport</keyword>
<dbReference type="InterPro" id="IPR052180">
    <property type="entry name" value="NhaC_Na-H+_Antiporter"/>
</dbReference>
<evidence type="ECO:0000256" key="2">
    <source>
        <dbReference type="ARBA" id="ARBA00022448"/>
    </source>
</evidence>
<keyword evidence="2" id="KW-0813">Transport</keyword>
<dbReference type="GO" id="GO:0005886">
    <property type="term" value="C:plasma membrane"/>
    <property type="evidence" value="ECO:0007669"/>
    <property type="project" value="UniProtKB-SubCell"/>
</dbReference>
<organism evidence="12 13">
    <name type="scientific">Actinotignum urinale</name>
    <dbReference type="NCBI Taxonomy" id="190146"/>
    <lineage>
        <taxon>Bacteria</taxon>
        <taxon>Bacillati</taxon>
        <taxon>Actinomycetota</taxon>
        <taxon>Actinomycetes</taxon>
        <taxon>Actinomycetales</taxon>
        <taxon>Actinomycetaceae</taxon>
        <taxon>Actinotignum</taxon>
    </lineage>
</organism>
<feature type="transmembrane region" description="Helical" evidence="10">
    <location>
        <begin position="34"/>
        <end position="55"/>
    </location>
</feature>
<comment type="similarity">
    <text evidence="8">Belongs to the NhaC Na(+)/H(+) (TC 2.A.35) antiporter family.</text>
</comment>
<dbReference type="RefSeq" id="WP_320756746.1">
    <property type="nucleotide sequence ID" value="NZ_CP171105.1"/>
</dbReference>
<protein>
    <submittedName>
        <fullName evidence="12">Na+/H+ antiporter NhaC</fullName>
    </submittedName>
</protein>
<dbReference type="EMBL" id="JAWNGC010000016">
    <property type="protein sequence ID" value="MDY5155630.1"/>
    <property type="molecule type" value="Genomic_DNA"/>
</dbReference>
<keyword evidence="7 10" id="KW-0472">Membrane</keyword>
<feature type="transmembrane region" description="Helical" evidence="10">
    <location>
        <begin position="99"/>
        <end position="122"/>
    </location>
</feature>
<evidence type="ECO:0000256" key="10">
    <source>
        <dbReference type="SAM" id="Phobius"/>
    </source>
</evidence>
<keyword evidence="5 10" id="KW-0812">Transmembrane</keyword>
<evidence type="ECO:0000256" key="3">
    <source>
        <dbReference type="ARBA" id="ARBA00022449"/>
    </source>
</evidence>
<dbReference type="Pfam" id="PF03553">
    <property type="entry name" value="Na_H_antiporter"/>
    <property type="match status" value="1"/>
</dbReference>
<feature type="transmembrane region" description="Helical" evidence="10">
    <location>
        <begin position="283"/>
        <end position="300"/>
    </location>
</feature>
<accession>A0AAW9HNY4</accession>
<dbReference type="Proteomes" id="UP001281731">
    <property type="component" value="Unassembled WGS sequence"/>
</dbReference>
<evidence type="ECO:0000256" key="9">
    <source>
        <dbReference type="SAM" id="MobiDB-lite"/>
    </source>
</evidence>
<evidence type="ECO:0000256" key="5">
    <source>
        <dbReference type="ARBA" id="ARBA00022692"/>
    </source>
</evidence>